<organism evidence="1 2">
    <name type="scientific">Enterococcus gallinarum</name>
    <dbReference type="NCBI Taxonomy" id="1353"/>
    <lineage>
        <taxon>Bacteria</taxon>
        <taxon>Bacillati</taxon>
        <taxon>Bacillota</taxon>
        <taxon>Bacilli</taxon>
        <taxon>Lactobacillales</taxon>
        <taxon>Enterococcaceae</taxon>
        <taxon>Enterococcus</taxon>
    </lineage>
</organism>
<sequence>MATLKEALQKRKVECRVETPNVVYCGSPKHLLVEIPEKELQLAVISKRLESLFGNKRWDIEVG</sequence>
<reference evidence="1" key="1">
    <citation type="submission" date="2023-03" db="EMBL/GenBank/DDBJ databases">
        <authorList>
            <person name="Shen W."/>
            <person name="Cai J."/>
        </authorList>
    </citation>
    <scope>NUCLEOTIDE SEQUENCE</scope>
    <source>
        <strain evidence="1">K69-2</strain>
    </source>
</reference>
<comment type="caution">
    <text evidence="1">The sequence shown here is derived from an EMBL/GenBank/DDBJ whole genome shotgun (WGS) entry which is preliminary data.</text>
</comment>
<evidence type="ECO:0000313" key="2">
    <source>
        <dbReference type="Proteomes" id="UP001183682"/>
    </source>
</evidence>
<protein>
    <submittedName>
        <fullName evidence="1">Uncharacterized protein</fullName>
    </submittedName>
</protein>
<dbReference type="Proteomes" id="UP001183682">
    <property type="component" value="Unassembled WGS sequence"/>
</dbReference>
<dbReference type="RefSeq" id="WP_311810051.1">
    <property type="nucleotide sequence ID" value="NZ_JARPZN010000015.1"/>
</dbReference>
<accession>A0AAE4HS99</accession>
<dbReference type="AlphaFoldDB" id="A0AAE4HS99"/>
<evidence type="ECO:0000313" key="1">
    <source>
        <dbReference type="EMBL" id="MDT2691509.1"/>
    </source>
</evidence>
<proteinExistence type="predicted"/>
<gene>
    <name evidence="1" type="ORF">P7E30_15130</name>
</gene>
<dbReference type="EMBL" id="JARPZN010000015">
    <property type="protein sequence ID" value="MDT2691509.1"/>
    <property type="molecule type" value="Genomic_DNA"/>
</dbReference>
<name>A0AAE4HS99_ENTGA</name>